<dbReference type="Pfam" id="PF13673">
    <property type="entry name" value="Acetyltransf_10"/>
    <property type="match status" value="1"/>
</dbReference>
<dbReference type="Proteomes" id="UP000188947">
    <property type="component" value="Unassembled WGS sequence"/>
</dbReference>
<reference evidence="4 5" key="1">
    <citation type="submission" date="2016-11" db="EMBL/GenBank/DDBJ databases">
        <title>Genome sequence and comparative genomic analysis of clinical strain Elizabethkingia meningoseptica 61421 PRCM.</title>
        <authorList>
            <person name="Wang M."/>
            <person name="Hu S."/>
            <person name="Cao L."/>
            <person name="Jiang T."/>
            <person name="Zhou Y."/>
            <person name="Ming D."/>
        </authorList>
    </citation>
    <scope>NUCLEOTIDE SEQUENCE [LARGE SCALE GENOMIC DNA]</scope>
    <source>
        <strain evidence="4 5">61421 PRCM</strain>
    </source>
</reference>
<name>A0A1V3TXF6_ELIME</name>
<keyword evidence="1 4" id="KW-0808">Transferase</keyword>
<dbReference type="InterPro" id="IPR000182">
    <property type="entry name" value="GNAT_dom"/>
</dbReference>
<proteinExistence type="predicted"/>
<dbReference type="CDD" id="cd04301">
    <property type="entry name" value="NAT_SF"/>
    <property type="match status" value="1"/>
</dbReference>
<evidence type="ECO:0000256" key="2">
    <source>
        <dbReference type="ARBA" id="ARBA00023315"/>
    </source>
</evidence>
<dbReference type="InterPro" id="IPR016181">
    <property type="entry name" value="Acyl_CoA_acyltransferase"/>
</dbReference>
<evidence type="ECO:0000313" key="5">
    <source>
        <dbReference type="Proteomes" id="UP000188947"/>
    </source>
</evidence>
<evidence type="ECO:0000259" key="3">
    <source>
        <dbReference type="PROSITE" id="PS51186"/>
    </source>
</evidence>
<evidence type="ECO:0000313" key="4">
    <source>
        <dbReference type="EMBL" id="OOH94093.1"/>
    </source>
</evidence>
<feature type="domain" description="N-acetyltransferase" evidence="3">
    <location>
        <begin position="3"/>
        <end position="145"/>
    </location>
</feature>
<keyword evidence="2" id="KW-0012">Acyltransferase</keyword>
<dbReference type="AlphaFoldDB" id="A0A1V3TXF6"/>
<organism evidence="4 5">
    <name type="scientific">Elizabethkingia meningoseptica</name>
    <name type="common">Chryseobacterium meningosepticum</name>
    <dbReference type="NCBI Taxonomy" id="238"/>
    <lineage>
        <taxon>Bacteria</taxon>
        <taxon>Pseudomonadati</taxon>
        <taxon>Bacteroidota</taxon>
        <taxon>Flavobacteriia</taxon>
        <taxon>Flavobacteriales</taxon>
        <taxon>Weeksellaceae</taxon>
        <taxon>Elizabethkingia</taxon>
    </lineage>
</organism>
<comment type="caution">
    <text evidence="4">The sequence shown here is derived from an EMBL/GenBank/DDBJ whole genome shotgun (WGS) entry which is preliminary data.</text>
</comment>
<protein>
    <submittedName>
        <fullName evidence="4">GNAT family N-acetyltransferase</fullName>
    </submittedName>
</protein>
<dbReference type="SUPFAM" id="SSF55729">
    <property type="entry name" value="Acyl-CoA N-acyltransferases (Nat)"/>
    <property type="match status" value="1"/>
</dbReference>
<dbReference type="GO" id="GO:0016747">
    <property type="term" value="F:acyltransferase activity, transferring groups other than amino-acyl groups"/>
    <property type="evidence" value="ECO:0007669"/>
    <property type="project" value="InterPro"/>
</dbReference>
<dbReference type="Gene3D" id="3.40.630.30">
    <property type="match status" value="1"/>
</dbReference>
<dbReference type="eggNOG" id="COG0456">
    <property type="taxonomic scope" value="Bacteria"/>
</dbReference>
<accession>A0A1V3TXF6</accession>
<dbReference type="EMBL" id="MPOG01000014">
    <property type="protein sequence ID" value="OOH94093.1"/>
    <property type="molecule type" value="Genomic_DNA"/>
</dbReference>
<dbReference type="PROSITE" id="PS51186">
    <property type="entry name" value="GNAT"/>
    <property type="match status" value="1"/>
</dbReference>
<sequence length="145" mass="16733">MSELIREATQEDYTEIIRIWEASVRATHDFLDPEDIAYYKQIIPGALPQVNLFVHEADAKLTGFMGITGDMLDMLFIDPEYRRQGIGGKLFQLALDKFNIRRVDVNEQNAQAVAFYHKQGFQQTGRRATDDFGKDYPILEMSRIL</sequence>
<dbReference type="OrthoDB" id="9789605at2"/>
<dbReference type="RefSeq" id="WP_069214053.1">
    <property type="nucleotide sequence ID" value="NZ_CP016378.1"/>
</dbReference>
<dbReference type="STRING" id="238.BBD35_11360"/>
<gene>
    <name evidence="4" type="ORF">BMF97_12040</name>
</gene>
<dbReference type="PANTHER" id="PTHR43800">
    <property type="entry name" value="PEPTIDYL-LYSINE N-ACETYLTRANSFERASE YJAB"/>
    <property type="match status" value="1"/>
</dbReference>
<keyword evidence="5" id="KW-1185">Reference proteome</keyword>
<evidence type="ECO:0000256" key="1">
    <source>
        <dbReference type="ARBA" id="ARBA00022679"/>
    </source>
</evidence>
<dbReference type="PANTHER" id="PTHR43800:SF1">
    <property type="entry name" value="PEPTIDYL-LYSINE N-ACETYLTRANSFERASE YJAB"/>
    <property type="match status" value="1"/>
</dbReference>